<proteinExistence type="predicted"/>
<dbReference type="EnsemblMetazoa" id="GAUT043597-RA">
    <property type="protein sequence ID" value="GAUT043597-PA"/>
    <property type="gene ID" value="GAUT043597"/>
</dbReference>
<dbReference type="VEuPathDB" id="VectorBase:GAUT043597"/>
<dbReference type="Proteomes" id="UP000078200">
    <property type="component" value="Unassembled WGS sequence"/>
</dbReference>
<sequence length="108" mass="12465">MKTSQANKYIFGVSRTLPENGSTVAGTSVISPSIWLTLRTTSNPDYDPRYWSQVNSNEDVNYNHYFNDGSHHELLNINVPPITKVYQSFLNDIFYDKILEINYDEIIN</sequence>
<organism evidence="1 2">
    <name type="scientific">Glossina austeni</name>
    <name type="common">Savannah tsetse fly</name>
    <dbReference type="NCBI Taxonomy" id="7395"/>
    <lineage>
        <taxon>Eukaryota</taxon>
        <taxon>Metazoa</taxon>
        <taxon>Ecdysozoa</taxon>
        <taxon>Arthropoda</taxon>
        <taxon>Hexapoda</taxon>
        <taxon>Insecta</taxon>
        <taxon>Pterygota</taxon>
        <taxon>Neoptera</taxon>
        <taxon>Endopterygota</taxon>
        <taxon>Diptera</taxon>
        <taxon>Brachycera</taxon>
        <taxon>Muscomorpha</taxon>
        <taxon>Hippoboscoidea</taxon>
        <taxon>Glossinidae</taxon>
        <taxon>Glossina</taxon>
    </lineage>
</organism>
<evidence type="ECO:0000313" key="1">
    <source>
        <dbReference type="EnsemblMetazoa" id="GAUT043597-PA"/>
    </source>
</evidence>
<accession>A0A1A9VPN8</accession>
<keyword evidence="2" id="KW-1185">Reference proteome</keyword>
<name>A0A1A9VPN8_GLOAU</name>
<dbReference type="AlphaFoldDB" id="A0A1A9VPN8"/>
<evidence type="ECO:0000313" key="2">
    <source>
        <dbReference type="Proteomes" id="UP000078200"/>
    </source>
</evidence>
<protein>
    <submittedName>
        <fullName evidence="1">Uncharacterized protein</fullName>
    </submittedName>
</protein>
<reference evidence="1" key="1">
    <citation type="submission" date="2020-05" db="UniProtKB">
        <authorList>
            <consortium name="EnsemblMetazoa"/>
        </authorList>
    </citation>
    <scope>IDENTIFICATION</scope>
    <source>
        <strain evidence="1">TTRI</strain>
    </source>
</reference>